<evidence type="ECO:0000313" key="10">
    <source>
        <dbReference type="Proteomes" id="UP000492821"/>
    </source>
</evidence>
<dbReference type="UniPathway" id="UPA00214"/>
<comment type="similarity">
    <text evidence="8">Belongs to the NAD(P)-dependent epimerase/dehydratase family.</text>
</comment>
<reference evidence="10" key="1">
    <citation type="journal article" date="2013" name="Genetics">
        <title>The draft genome and transcriptome of Panagrellus redivivus are shaped by the harsh demands of a free-living lifestyle.</title>
        <authorList>
            <person name="Srinivasan J."/>
            <person name="Dillman A.R."/>
            <person name="Macchietto M.G."/>
            <person name="Heikkinen L."/>
            <person name="Lakso M."/>
            <person name="Fracchia K.M."/>
            <person name="Antoshechkin I."/>
            <person name="Mortazavi A."/>
            <person name="Wong G."/>
            <person name="Sternberg P.W."/>
        </authorList>
    </citation>
    <scope>NUCLEOTIDE SEQUENCE [LARGE SCALE GENOMIC DNA]</scope>
    <source>
        <strain evidence="10">MT8872</strain>
    </source>
</reference>
<feature type="domain" description="NAD-dependent epimerase/dehydratase" evidence="9">
    <location>
        <begin position="3"/>
        <end position="271"/>
    </location>
</feature>
<keyword evidence="8" id="KW-0119">Carbohydrate metabolism</keyword>
<organism evidence="10 11">
    <name type="scientific">Panagrellus redivivus</name>
    <name type="common">Microworm</name>
    <dbReference type="NCBI Taxonomy" id="6233"/>
    <lineage>
        <taxon>Eukaryota</taxon>
        <taxon>Metazoa</taxon>
        <taxon>Ecdysozoa</taxon>
        <taxon>Nematoda</taxon>
        <taxon>Chromadorea</taxon>
        <taxon>Rhabditida</taxon>
        <taxon>Tylenchina</taxon>
        <taxon>Panagrolaimomorpha</taxon>
        <taxon>Panagrolaimoidea</taxon>
        <taxon>Panagrolaimidae</taxon>
        <taxon>Panagrellus</taxon>
    </lineage>
</organism>
<name>A0A7E4UUU8_PANRE</name>
<dbReference type="GO" id="GO:0005829">
    <property type="term" value="C:cytosol"/>
    <property type="evidence" value="ECO:0007669"/>
    <property type="project" value="TreeGrafter"/>
</dbReference>
<dbReference type="WBParaSite" id="Pan_g12833.t1">
    <property type="protein sequence ID" value="Pan_g12833.t1"/>
    <property type="gene ID" value="Pan_g12833"/>
</dbReference>
<evidence type="ECO:0000256" key="5">
    <source>
        <dbReference type="ARBA" id="ARBA00023027"/>
    </source>
</evidence>
<accession>A0A7E4UUU8</accession>
<evidence type="ECO:0000256" key="6">
    <source>
        <dbReference type="ARBA" id="ARBA00023144"/>
    </source>
</evidence>
<dbReference type="InterPro" id="IPR005886">
    <property type="entry name" value="UDP_G4E"/>
</dbReference>
<dbReference type="GO" id="GO:0033499">
    <property type="term" value="P:galactose catabolic process via UDP-galactose, Leloir pathway"/>
    <property type="evidence" value="ECO:0007669"/>
    <property type="project" value="TreeGrafter"/>
</dbReference>
<comment type="catalytic activity">
    <reaction evidence="1">
        <text>UDP-N-acetyl-alpha-D-glucosamine = UDP-N-acetyl-alpha-D-galactosamine</text>
        <dbReference type="Rhea" id="RHEA:20517"/>
        <dbReference type="ChEBI" id="CHEBI:57705"/>
        <dbReference type="ChEBI" id="CHEBI:67138"/>
        <dbReference type="EC" id="5.1.3.7"/>
    </reaction>
</comment>
<evidence type="ECO:0000256" key="8">
    <source>
        <dbReference type="RuleBase" id="RU366046"/>
    </source>
</evidence>
<keyword evidence="7 8" id="KW-0413">Isomerase</keyword>
<dbReference type="EC" id="5.1.3.2" evidence="8"/>
<dbReference type="PANTHER" id="PTHR43725:SF47">
    <property type="entry name" value="UDP-GLUCOSE 4-EPIMERASE"/>
    <property type="match status" value="1"/>
</dbReference>
<dbReference type="NCBIfam" id="TIGR01179">
    <property type="entry name" value="galE"/>
    <property type="match status" value="1"/>
</dbReference>
<evidence type="ECO:0000313" key="11">
    <source>
        <dbReference type="WBParaSite" id="Pan_g12833.t1"/>
    </source>
</evidence>
<evidence type="ECO:0000256" key="7">
    <source>
        <dbReference type="ARBA" id="ARBA00023235"/>
    </source>
</evidence>
<keyword evidence="5 8" id="KW-0520">NAD</keyword>
<dbReference type="InterPro" id="IPR036291">
    <property type="entry name" value="NAD(P)-bd_dom_sf"/>
</dbReference>
<sequence>MHVLVTGAAGFIGSHTILELLNAGYTVTGIDNFSNSIPDKDGQAISLKRVSEITGKPIPFKKVDILNESDLEEVYKAEKFDAVIHLAALKAVGESSAKPLDYYFNNITGSLNLIRLSQKYGVKNFVFSSSATVYGPPATLPITEAASVGTGITNPYGQTKYMVEQILTDFAHANPDWNIVLLRYFNPVGAHPSGKIGEDPKGVPNNLMPFVSQVAIGRLPVVKIFGNKFDTPDGTGVRDYIHIVDLAKGHVAALDRIQKVGHVGREVFNLGTGQGYSVLEMVAALEKASGKKIPTELGVPRLGDVASVYCDPAKAANELNWKAQYGLDDMCRDLWNWQTQNPNGFAAQE</sequence>
<comment type="cofactor">
    <cofactor evidence="3 8">
        <name>NAD(+)</name>
        <dbReference type="ChEBI" id="CHEBI:57540"/>
    </cofactor>
</comment>
<proteinExistence type="inferred from homology"/>
<evidence type="ECO:0000256" key="3">
    <source>
        <dbReference type="ARBA" id="ARBA00001911"/>
    </source>
</evidence>
<dbReference type="InterPro" id="IPR001509">
    <property type="entry name" value="Epimerase_deHydtase"/>
</dbReference>
<evidence type="ECO:0000256" key="1">
    <source>
        <dbReference type="ARBA" id="ARBA00000014"/>
    </source>
</evidence>
<dbReference type="Gene3D" id="3.40.50.720">
    <property type="entry name" value="NAD(P)-binding Rossmann-like Domain"/>
    <property type="match status" value="1"/>
</dbReference>
<dbReference type="GO" id="GO:0003974">
    <property type="term" value="F:UDP-N-acetylglucosamine 4-epimerase activity"/>
    <property type="evidence" value="ECO:0007669"/>
    <property type="project" value="UniProtKB-EC"/>
</dbReference>
<dbReference type="SUPFAM" id="SSF51735">
    <property type="entry name" value="NAD(P)-binding Rossmann-fold domains"/>
    <property type="match status" value="1"/>
</dbReference>
<dbReference type="GO" id="GO:0003978">
    <property type="term" value="F:UDP-glucose 4-epimerase activity"/>
    <property type="evidence" value="ECO:0007669"/>
    <property type="project" value="UniProtKB-UniRule"/>
</dbReference>
<evidence type="ECO:0000259" key="9">
    <source>
        <dbReference type="Pfam" id="PF01370"/>
    </source>
</evidence>
<evidence type="ECO:0000256" key="4">
    <source>
        <dbReference type="ARBA" id="ARBA00004947"/>
    </source>
</evidence>
<comment type="pathway">
    <text evidence="4 8">Carbohydrate metabolism; galactose metabolism.</text>
</comment>
<dbReference type="Gene3D" id="3.90.25.10">
    <property type="entry name" value="UDP-galactose 4-epimerase, domain 1"/>
    <property type="match status" value="1"/>
</dbReference>
<dbReference type="CDD" id="cd05247">
    <property type="entry name" value="UDP_G4E_1_SDR_e"/>
    <property type="match status" value="1"/>
</dbReference>
<keyword evidence="10" id="KW-1185">Reference proteome</keyword>
<dbReference type="PANTHER" id="PTHR43725">
    <property type="entry name" value="UDP-GLUCOSE 4-EPIMERASE"/>
    <property type="match status" value="1"/>
</dbReference>
<reference evidence="11" key="2">
    <citation type="submission" date="2020-10" db="UniProtKB">
        <authorList>
            <consortium name="WormBaseParasite"/>
        </authorList>
    </citation>
    <scope>IDENTIFICATION</scope>
</reference>
<evidence type="ECO:0000256" key="2">
    <source>
        <dbReference type="ARBA" id="ARBA00000083"/>
    </source>
</evidence>
<comment type="catalytic activity">
    <reaction evidence="2 8">
        <text>UDP-alpha-D-glucose = UDP-alpha-D-galactose</text>
        <dbReference type="Rhea" id="RHEA:22168"/>
        <dbReference type="ChEBI" id="CHEBI:58885"/>
        <dbReference type="ChEBI" id="CHEBI:66914"/>
        <dbReference type="EC" id="5.1.3.2"/>
    </reaction>
</comment>
<dbReference type="NCBIfam" id="NF007956">
    <property type="entry name" value="PRK10675.1"/>
    <property type="match status" value="1"/>
</dbReference>
<dbReference type="Pfam" id="PF01370">
    <property type="entry name" value="Epimerase"/>
    <property type="match status" value="1"/>
</dbReference>
<dbReference type="Proteomes" id="UP000492821">
    <property type="component" value="Unassembled WGS sequence"/>
</dbReference>
<dbReference type="AlphaFoldDB" id="A0A7E4UUU8"/>
<comment type="subunit">
    <text evidence="8">Homodimer.</text>
</comment>
<keyword evidence="6" id="KW-0299">Galactose metabolism</keyword>
<protein>
    <recommendedName>
        <fullName evidence="8">UDP-glucose 4-epimerase</fullName>
        <ecNumber evidence="8">5.1.3.2</ecNumber>
    </recommendedName>
</protein>